<dbReference type="Proteomes" id="UP000257109">
    <property type="component" value="Unassembled WGS sequence"/>
</dbReference>
<keyword evidence="2" id="KW-1185">Reference proteome</keyword>
<dbReference type="AlphaFoldDB" id="A0A371G0F6"/>
<dbReference type="EMBL" id="QJKJ01007242">
    <property type="protein sequence ID" value="RDX83803.1"/>
    <property type="molecule type" value="Genomic_DNA"/>
</dbReference>
<sequence>MEATYIFLRRSWQYDRRVTYNGVTNEFSFEHMGQKVLLKPLSPREASMEKLLEELKDVFPKDVPHGVATLEILYWELKVMQNLDYLDCDNYTNVKLIALSFESYCRGLRRASIKPWKELKKEMPDLFVKLQKMYQGLRSIDEYFKQMEVALIRA</sequence>
<accession>A0A371G0F6</accession>
<gene>
    <name evidence="1" type="ORF">CR513_35232</name>
</gene>
<dbReference type="PANTHER" id="PTHR35046">
    <property type="entry name" value="ZINC KNUCKLE (CCHC-TYPE) FAMILY PROTEIN"/>
    <property type="match status" value="1"/>
</dbReference>
<comment type="caution">
    <text evidence="1">The sequence shown here is derived from an EMBL/GenBank/DDBJ whole genome shotgun (WGS) entry which is preliminary data.</text>
</comment>
<name>A0A371G0F6_MUCPR</name>
<dbReference type="OrthoDB" id="1747743at2759"/>
<reference evidence="1" key="1">
    <citation type="submission" date="2018-05" db="EMBL/GenBank/DDBJ databases">
        <title>Draft genome of Mucuna pruriens seed.</title>
        <authorList>
            <person name="Nnadi N.E."/>
            <person name="Vos R."/>
            <person name="Hasami M.H."/>
            <person name="Devisetty U.K."/>
            <person name="Aguiy J.C."/>
        </authorList>
    </citation>
    <scope>NUCLEOTIDE SEQUENCE [LARGE SCALE GENOMIC DNA]</scope>
    <source>
        <strain evidence="1">JCA_2017</strain>
    </source>
</reference>
<evidence type="ECO:0000313" key="2">
    <source>
        <dbReference type="Proteomes" id="UP000257109"/>
    </source>
</evidence>
<protein>
    <recommendedName>
        <fullName evidence="3">Retrotransposon gag domain-containing protein</fullName>
    </recommendedName>
</protein>
<dbReference type="PANTHER" id="PTHR35046:SF26">
    <property type="entry name" value="RNA-DIRECTED DNA POLYMERASE"/>
    <property type="match status" value="1"/>
</dbReference>
<feature type="non-terminal residue" evidence="1">
    <location>
        <position position="1"/>
    </location>
</feature>
<evidence type="ECO:0008006" key="3">
    <source>
        <dbReference type="Google" id="ProtNLM"/>
    </source>
</evidence>
<evidence type="ECO:0000313" key="1">
    <source>
        <dbReference type="EMBL" id="RDX83803.1"/>
    </source>
</evidence>
<proteinExistence type="predicted"/>
<organism evidence="1 2">
    <name type="scientific">Mucuna pruriens</name>
    <name type="common">Velvet bean</name>
    <name type="synonym">Dolichos pruriens</name>
    <dbReference type="NCBI Taxonomy" id="157652"/>
    <lineage>
        <taxon>Eukaryota</taxon>
        <taxon>Viridiplantae</taxon>
        <taxon>Streptophyta</taxon>
        <taxon>Embryophyta</taxon>
        <taxon>Tracheophyta</taxon>
        <taxon>Spermatophyta</taxon>
        <taxon>Magnoliopsida</taxon>
        <taxon>eudicotyledons</taxon>
        <taxon>Gunneridae</taxon>
        <taxon>Pentapetalae</taxon>
        <taxon>rosids</taxon>
        <taxon>fabids</taxon>
        <taxon>Fabales</taxon>
        <taxon>Fabaceae</taxon>
        <taxon>Papilionoideae</taxon>
        <taxon>50 kb inversion clade</taxon>
        <taxon>NPAAA clade</taxon>
        <taxon>indigoferoid/millettioid clade</taxon>
        <taxon>Phaseoleae</taxon>
        <taxon>Mucuna</taxon>
    </lineage>
</organism>